<dbReference type="EMBL" id="BAMD01000017">
    <property type="protein sequence ID" value="GAF03084.1"/>
    <property type="molecule type" value="Genomic_DNA"/>
</dbReference>
<dbReference type="InterPro" id="IPR023074">
    <property type="entry name" value="HMG_CoA_Rdtase_cat_sf"/>
</dbReference>
<gene>
    <name evidence="3" type="ORF">JCM21142_41742</name>
</gene>
<dbReference type="InterPro" id="IPR009029">
    <property type="entry name" value="HMG_CoA_Rdtase_sub-bd_dom_sf"/>
</dbReference>
<evidence type="ECO:0000256" key="1">
    <source>
        <dbReference type="ARBA" id="ARBA00007661"/>
    </source>
</evidence>
<accession>W7YL81</accession>
<dbReference type="InterPro" id="IPR009023">
    <property type="entry name" value="HMG_CoA_Rdtase_NAD(P)-bd_sf"/>
</dbReference>
<comment type="caution">
    <text evidence="3">The sequence shown here is derived from an EMBL/GenBank/DDBJ whole genome shotgun (WGS) entry which is preliminary data.</text>
</comment>
<evidence type="ECO:0000256" key="2">
    <source>
        <dbReference type="ARBA" id="ARBA00023002"/>
    </source>
</evidence>
<dbReference type="RefSeq" id="WP_235208127.1">
    <property type="nucleotide sequence ID" value="NZ_BAMD01000017.1"/>
</dbReference>
<dbReference type="eggNOG" id="COG1257">
    <property type="taxonomic scope" value="Bacteria"/>
</dbReference>
<name>W7YL81_9BACT</name>
<dbReference type="InterPro" id="IPR002202">
    <property type="entry name" value="HMG_CoA_Rdtase"/>
</dbReference>
<protein>
    <submittedName>
        <fullName evidence="3">3-hydroxy-3-methylglutaryl-coenzyme A reductase</fullName>
    </submittedName>
</protein>
<evidence type="ECO:0000313" key="3">
    <source>
        <dbReference type="EMBL" id="GAF03084.1"/>
    </source>
</evidence>
<dbReference type="PANTHER" id="PTHR10572:SF24">
    <property type="entry name" value="3-HYDROXY-3-METHYLGLUTARYL-COENZYME A REDUCTASE"/>
    <property type="match status" value="1"/>
</dbReference>
<reference evidence="3 4" key="1">
    <citation type="journal article" date="2014" name="Genome Announc.">
        <title>Draft Genome Sequence of Cytophaga fermentans JCM 21142T, a Facultative Anaerobe Isolated from Marine Mud.</title>
        <authorList>
            <person name="Starns D."/>
            <person name="Oshima K."/>
            <person name="Suda W."/>
            <person name="Iino T."/>
            <person name="Yuki M."/>
            <person name="Inoue J."/>
            <person name="Kitamura K."/>
            <person name="Iida T."/>
            <person name="Darby A."/>
            <person name="Hattori M."/>
            <person name="Ohkuma M."/>
        </authorList>
    </citation>
    <scope>NUCLEOTIDE SEQUENCE [LARGE SCALE GENOMIC DNA]</scope>
    <source>
        <strain evidence="3 4">JCM 21142</strain>
    </source>
</reference>
<dbReference type="Proteomes" id="UP000019402">
    <property type="component" value="Unassembled WGS sequence"/>
</dbReference>
<dbReference type="PANTHER" id="PTHR10572">
    <property type="entry name" value="3-HYDROXY-3-METHYLGLUTARYL-COENZYME A REDUCTASE"/>
    <property type="match status" value="1"/>
</dbReference>
<dbReference type="PRINTS" id="PR00071">
    <property type="entry name" value="HMGCOARDTASE"/>
</dbReference>
<dbReference type="GO" id="GO:0004420">
    <property type="term" value="F:hydroxymethylglutaryl-CoA reductase (NADPH) activity"/>
    <property type="evidence" value="ECO:0007669"/>
    <property type="project" value="InterPro"/>
</dbReference>
<dbReference type="Pfam" id="PF00368">
    <property type="entry name" value="HMG-CoA_red"/>
    <property type="match status" value="1"/>
</dbReference>
<proteinExistence type="inferred from homology"/>
<dbReference type="PROSITE" id="PS50065">
    <property type="entry name" value="HMG_COA_REDUCTASE_4"/>
    <property type="match status" value="1"/>
</dbReference>
<sequence length="462" mass="51217">MESSLNEHYFLGHIHDVLMAQSKIPTNTMIQGFSKRSQEEKVDILLNNFKLPSSLKQTLNSHLHKNLQDTYNQFSENTVSNFYLPYGVAPNFIINQKEYAIPMAIEESSVVAAAAKAAKFWSRLGGFQTKVISSIKEGQLFFTSDWKFGELKEHMPYIHTALIQGITDLTQSMEQRGGGIVDMQLIPITDIDDQSYCLQVHFETADSMGANFINTCLERMGNHLCTILEDKNKTKQVTIDMAILSNYTPSCMVECTISCPIHSLGAYAGNYTSQEFARRFEKAVLLAKHNTPRAVTHNKGIMNGVDAVVMATGNDYRAIEAGVHAYAARSGKYSSLTNITLTDELFTYTLTLPLALGTVGGLTKIHPLAHFSLALLGNPSAYELMQIIASAGMANNFSAIAALVTSGIQQGHMKMHLSNILFTFNASDDEKAKAFNYFNNHTVSHSAVKQFLESERHTDNEI</sequence>
<dbReference type="STRING" id="869213.GCA_000517085_00112"/>
<evidence type="ECO:0000313" key="4">
    <source>
        <dbReference type="Proteomes" id="UP000019402"/>
    </source>
</evidence>
<dbReference type="Gene3D" id="3.90.770.10">
    <property type="entry name" value="3-hydroxy-3-methylglutaryl-coenzyme A Reductase, Chain A, domain 2"/>
    <property type="match status" value="2"/>
</dbReference>
<organism evidence="3 4">
    <name type="scientific">Saccharicrinis fermentans DSM 9555 = JCM 21142</name>
    <dbReference type="NCBI Taxonomy" id="869213"/>
    <lineage>
        <taxon>Bacteria</taxon>
        <taxon>Pseudomonadati</taxon>
        <taxon>Bacteroidota</taxon>
        <taxon>Bacteroidia</taxon>
        <taxon>Marinilabiliales</taxon>
        <taxon>Marinilabiliaceae</taxon>
        <taxon>Saccharicrinis</taxon>
    </lineage>
</organism>
<dbReference type="SUPFAM" id="SSF56542">
    <property type="entry name" value="Substrate-binding domain of HMG-CoA reductase"/>
    <property type="match status" value="1"/>
</dbReference>
<dbReference type="Gene3D" id="1.10.8.660">
    <property type="match status" value="1"/>
</dbReference>
<comment type="similarity">
    <text evidence="1">Belongs to the HMG-CoA reductase family.</text>
</comment>
<dbReference type="AlphaFoldDB" id="W7YL81"/>
<keyword evidence="4" id="KW-1185">Reference proteome</keyword>
<dbReference type="GO" id="GO:0015936">
    <property type="term" value="P:coenzyme A metabolic process"/>
    <property type="evidence" value="ECO:0007669"/>
    <property type="project" value="InterPro"/>
</dbReference>
<keyword evidence="2" id="KW-0560">Oxidoreductase</keyword>
<dbReference type="SUPFAM" id="SSF55035">
    <property type="entry name" value="NAD-binding domain of HMG-CoA reductase"/>
    <property type="match status" value="1"/>
</dbReference>